<reference evidence="1 2" key="1">
    <citation type="submission" date="2017-04" db="EMBL/GenBank/DDBJ databases">
        <authorList>
            <person name="Afonso C.L."/>
            <person name="Miller P.J."/>
            <person name="Scott M.A."/>
            <person name="Spackman E."/>
            <person name="Goraichik I."/>
            <person name="Dimitrov K.M."/>
            <person name="Suarez D.L."/>
            <person name="Swayne D.E."/>
        </authorList>
    </citation>
    <scope>NUCLEOTIDE SEQUENCE [LARGE SCALE GENOMIC DNA]</scope>
    <source>
        <strain evidence="1 2">USBA 355</strain>
    </source>
</reference>
<dbReference type="CDD" id="cd00657">
    <property type="entry name" value="Ferritin_like"/>
    <property type="match status" value="1"/>
</dbReference>
<dbReference type="STRING" id="560819.SAMN05428998_1332"/>
<keyword evidence="2" id="KW-1185">Reference proteome</keyword>
<dbReference type="AlphaFoldDB" id="A0A1Y6CLC6"/>
<organism evidence="1 2">
    <name type="scientific">Tistlia consotensis USBA 355</name>
    <dbReference type="NCBI Taxonomy" id="560819"/>
    <lineage>
        <taxon>Bacteria</taxon>
        <taxon>Pseudomonadati</taxon>
        <taxon>Pseudomonadota</taxon>
        <taxon>Alphaproteobacteria</taxon>
        <taxon>Rhodospirillales</taxon>
        <taxon>Rhodovibrionaceae</taxon>
        <taxon>Tistlia</taxon>
    </lineage>
</organism>
<dbReference type="Gene3D" id="1.20.1260.10">
    <property type="match status" value="1"/>
</dbReference>
<dbReference type="SUPFAM" id="SSF47240">
    <property type="entry name" value="Ferritin-like"/>
    <property type="match status" value="1"/>
</dbReference>
<dbReference type="EMBL" id="FWZX01000033">
    <property type="protein sequence ID" value="SMF74132.1"/>
    <property type="molecule type" value="Genomic_DNA"/>
</dbReference>
<dbReference type="InterPro" id="IPR006311">
    <property type="entry name" value="TAT_signal"/>
</dbReference>
<name>A0A1Y6CLC6_9PROT</name>
<gene>
    <name evidence="1" type="ORF">SAMN05428998_1332</name>
</gene>
<dbReference type="Pfam" id="PF13668">
    <property type="entry name" value="Ferritin_2"/>
    <property type="match status" value="1"/>
</dbReference>
<accession>A0A1Y6CLC6</accession>
<protein>
    <submittedName>
        <fullName evidence="1">Rubrerythrin</fullName>
    </submittedName>
</protein>
<evidence type="ECO:0000313" key="1">
    <source>
        <dbReference type="EMBL" id="SMF74132.1"/>
    </source>
</evidence>
<dbReference type="PROSITE" id="PS51318">
    <property type="entry name" value="TAT"/>
    <property type="match status" value="1"/>
</dbReference>
<dbReference type="RefSeq" id="WP_085125782.1">
    <property type="nucleotide sequence ID" value="NZ_FWZX01000033.1"/>
</dbReference>
<evidence type="ECO:0000313" key="2">
    <source>
        <dbReference type="Proteomes" id="UP000192917"/>
    </source>
</evidence>
<dbReference type="Proteomes" id="UP000192917">
    <property type="component" value="Unassembled WGS sequence"/>
</dbReference>
<proteinExistence type="predicted"/>
<dbReference type="InterPro" id="IPR012347">
    <property type="entry name" value="Ferritin-like"/>
</dbReference>
<dbReference type="InterPro" id="IPR009078">
    <property type="entry name" value="Ferritin-like_SF"/>
</dbReference>
<sequence>MSMIKPATRPLLDAGRRSFMSGSGKAVLSATAVALLVGCESMAADKSKMAQAGMASDPEADAAILNVALGLEHQAIAAYQVGAESGLLKGKVLDTAVLFQSQHKEHRDALASTVAKLGAQPVQPLPMSDYAQSLDAGAIRTRADVLALAMRLEKEAANAYLGVIPSFTDDQLAQVAGRIAADETMHWTTLTVVTGEMLPQHALSFGG</sequence>